<dbReference type="EMBL" id="JBHSHC010000093">
    <property type="protein sequence ID" value="MFC4767900.1"/>
    <property type="molecule type" value="Genomic_DNA"/>
</dbReference>
<dbReference type="InterPro" id="IPR019658">
    <property type="entry name" value="DUF2515"/>
</dbReference>
<dbReference type="Proteomes" id="UP001596002">
    <property type="component" value="Unassembled WGS sequence"/>
</dbReference>
<evidence type="ECO:0000313" key="2">
    <source>
        <dbReference type="Proteomes" id="UP001596002"/>
    </source>
</evidence>
<comment type="caution">
    <text evidence="1">The sequence shown here is derived from an EMBL/GenBank/DDBJ whole genome shotgun (WGS) entry which is preliminary data.</text>
</comment>
<evidence type="ECO:0000313" key="1">
    <source>
        <dbReference type="EMBL" id="MFC4767900.1"/>
    </source>
</evidence>
<protein>
    <submittedName>
        <fullName evidence="1">DUF2515 domain-containing protein</fullName>
    </submittedName>
</protein>
<organism evidence="1 2">
    <name type="scientific">Effusibacillus consociatus</name>
    <dbReference type="NCBI Taxonomy" id="1117041"/>
    <lineage>
        <taxon>Bacteria</taxon>
        <taxon>Bacillati</taxon>
        <taxon>Bacillota</taxon>
        <taxon>Bacilli</taxon>
        <taxon>Bacillales</taxon>
        <taxon>Alicyclobacillaceae</taxon>
        <taxon>Effusibacillus</taxon>
    </lineage>
</organism>
<dbReference type="Pfam" id="PF10720">
    <property type="entry name" value="DUF2515"/>
    <property type="match status" value="1"/>
</dbReference>
<dbReference type="RefSeq" id="WP_380025895.1">
    <property type="nucleotide sequence ID" value="NZ_JBHSHC010000093.1"/>
</dbReference>
<sequence>MLTRFFTNLKLMVNSTSYETEVNRIWHSLRFPKDVLDSLQSNLSTVLKEDTSPADLNSVEREAVKKIQELTAKRNRNNITRTEAYRQMYFKFPELHWAFLAHMVSRNGGWHMTDLKGDLLPHLFEEQEIIHFFHSLERANALIFQDAYPQLLLYEESVKRQKNLFHLLPALYVSKFMRPVWEEFWQSTNSQLVTAALIINEQNYIQKRVAENPVFQRHVYGTLEFKSQTLLQLTQVVFPFFSYHKQSEASLSPRLAGLILEDFTDVKERIRVGMSLYSILFGIQDVYEGAHRFAKQVPHTGSRADFWPHLFSKSIHQNGDYVKERMVAGTLKKDAPPFYSPELESVWPDQPVAPPERYDWFTDLSVMEFFRPFKTPYSFDMTDDFCLGLNKVELAVLAKEHMEPDVRTR</sequence>
<keyword evidence="2" id="KW-1185">Reference proteome</keyword>
<reference evidence="2" key="1">
    <citation type="journal article" date="2019" name="Int. J. Syst. Evol. Microbiol.">
        <title>The Global Catalogue of Microorganisms (GCM) 10K type strain sequencing project: providing services to taxonomists for standard genome sequencing and annotation.</title>
        <authorList>
            <consortium name="The Broad Institute Genomics Platform"/>
            <consortium name="The Broad Institute Genome Sequencing Center for Infectious Disease"/>
            <person name="Wu L."/>
            <person name="Ma J."/>
        </authorList>
    </citation>
    <scope>NUCLEOTIDE SEQUENCE [LARGE SCALE GENOMIC DNA]</scope>
    <source>
        <strain evidence="2">WYCCWR 12678</strain>
    </source>
</reference>
<accession>A0ABV9Q5I0</accession>
<gene>
    <name evidence="1" type="ORF">ACFO8Q_11105</name>
</gene>
<proteinExistence type="predicted"/>
<name>A0ABV9Q5I0_9BACL</name>